<dbReference type="InterPro" id="IPR001214">
    <property type="entry name" value="SET_dom"/>
</dbReference>
<sequence length="432" mass="48548">MYCTPFTTIIIVLVELYHAHASVGVIDIDELLQPNLAQPLLTPDPQHRPHAPWSHKPHCTTSTRLATLGQRYCVYTANTTGPHGISFVFTPSSARLATKYLDDNPLDSFLTRDEAENLFLGDGPPWKIIDVPGKDKGVVATRKIKQYETFMMDQAAVVVDMDAEKALSAEENQKLLKVAVDRLLVPAMIRDMSGKHNRLEEDARKKKADHEDDEEEGKLEEDIMKTNAYGGTVADVSSRALYPLISQRINHACNPNSFVLFSRAGVSMAIKAYRDIQPGEEITVSYLLLGQPFTERQHLIKRWGFACTCDLCSLPDKERQASDLRRTMIARAEEKIVELANKGEIHEAIRLAEESVEMIREEDSYVMLAMLYREIAHRTKAEEYGQKALELLGNLGFLGVGEERDAWTLGMLMRNMEGFGGVGSRWGKGKRQ</sequence>
<feature type="signal peptide" evidence="2">
    <location>
        <begin position="1"/>
        <end position="21"/>
    </location>
</feature>
<dbReference type="AlphaFoldDB" id="A0A9W8Y1J0"/>
<evidence type="ECO:0000256" key="2">
    <source>
        <dbReference type="SAM" id="SignalP"/>
    </source>
</evidence>
<dbReference type="PANTHER" id="PTHR47332:SF2">
    <property type="entry name" value="SET-6"/>
    <property type="match status" value="1"/>
</dbReference>
<evidence type="ECO:0000313" key="4">
    <source>
        <dbReference type="EMBL" id="KAJ4364044.1"/>
    </source>
</evidence>
<dbReference type="OrthoDB" id="438641at2759"/>
<feature type="compositionally biased region" description="Basic and acidic residues" evidence="1">
    <location>
        <begin position="195"/>
        <end position="210"/>
    </location>
</feature>
<dbReference type="InterPro" id="IPR011990">
    <property type="entry name" value="TPR-like_helical_dom_sf"/>
</dbReference>
<feature type="domain" description="SET" evidence="3">
    <location>
        <begin position="124"/>
        <end position="287"/>
    </location>
</feature>
<dbReference type="InterPro" id="IPR046341">
    <property type="entry name" value="SET_dom_sf"/>
</dbReference>
<proteinExistence type="predicted"/>
<dbReference type="SUPFAM" id="SSF82199">
    <property type="entry name" value="SET domain"/>
    <property type="match status" value="1"/>
</dbReference>
<evidence type="ECO:0000259" key="3">
    <source>
        <dbReference type="PROSITE" id="PS50280"/>
    </source>
</evidence>
<comment type="caution">
    <text evidence="4">The sequence shown here is derived from an EMBL/GenBank/DDBJ whole genome shotgun (WGS) entry which is preliminary data.</text>
</comment>
<dbReference type="Pfam" id="PF00856">
    <property type="entry name" value="SET"/>
    <property type="match status" value="1"/>
</dbReference>
<dbReference type="Gene3D" id="1.25.40.10">
    <property type="entry name" value="Tetratricopeptide repeat domain"/>
    <property type="match status" value="1"/>
</dbReference>
<feature type="chain" id="PRO_5040816006" description="SET domain-containing protein" evidence="2">
    <location>
        <begin position="22"/>
        <end position="432"/>
    </location>
</feature>
<evidence type="ECO:0000256" key="1">
    <source>
        <dbReference type="SAM" id="MobiDB-lite"/>
    </source>
</evidence>
<dbReference type="CDD" id="cd20071">
    <property type="entry name" value="SET_SMYD"/>
    <property type="match status" value="1"/>
</dbReference>
<dbReference type="InterPro" id="IPR053185">
    <property type="entry name" value="SET_domain_protein"/>
</dbReference>
<gene>
    <name evidence="4" type="ORF">N0V83_009499</name>
</gene>
<dbReference type="SMART" id="SM00317">
    <property type="entry name" value="SET"/>
    <property type="match status" value="1"/>
</dbReference>
<feature type="region of interest" description="Disordered" evidence="1">
    <location>
        <begin position="195"/>
        <end position="219"/>
    </location>
</feature>
<organism evidence="4 5">
    <name type="scientific">Neocucurbitaria cava</name>
    <dbReference type="NCBI Taxonomy" id="798079"/>
    <lineage>
        <taxon>Eukaryota</taxon>
        <taxon>Fungi</taxon>
        <taxon>Dikarya</taxon>
        <taxon>Ascomycota</taxon>
        <taxon>Pezizomycotina</taxon>
        <taxon>Dothideomycetes</taxon>
        <taxon>Pleosporomycetidae</taxon>
        <taxon>Pleosporales</taxon>
        <taxon>Pleosporineae</taxon>
        <taxon>Cucurbitariaceae</taxon>
        <taxon>Neocucurbitaria</taxon>
    </lineage>
</organism>
<name>A0A9W8Y1J0_9PLEO</name>
<dbReference type="PANTHER" id="PTHR47332">
    <property type="entry name" value="SET DOMAIN-CONTAINING PROTEIN 5"/>
    <property type="match status" value="1"/>
</dbReference>
<dbReference type="PROSITE" id="PS50280">
    <property type="entry name" value="SET"/>
    <property type="match status" value="1"/>
</dbReference>
<accession>A0A9W8Y1J0</accession>
<protein>
    <recommendedName>
        <fullName evidence="3">SET domain-containing protein</fullName>
    </recommendedName>
</protein>
<evidence type="ECO:0000313" key="5">
    <source>
        <dbReference type="Proteomes" id="UP001140560"/>
    </source>
</evidence>
<keyword evidence="2" id="KW-0732">Signal</keyword>
<dbReference type="EMBL" id="JAPEUY010000018">
    <property type="protein sequence ID" value="KAJ4364044.1"/>
    <property type="molecule type" value="Genomic_DNA"/>
</dbReference>
<reference evidence="4" key="1">
    <citation type="submission" date="2022-10" db="EMBL/GenBank/DDBJ databases">
        <title>Tapping the CABI collections for fungal endophytes: first genome assemblies for Collariella, Neodidymelliopsis, Ascochyta clinopodiicola, Didymella pomorum, Didymosphaeria variabile, Neocosmospora piperis and Neocucurbitaria cava.</title>
        <authorList>
            <person name="Hill R."/>
        </authorList>
    </citation>
    <scope>NUCLEOTIDE SEQUENCE</scope>
    <source>
        <strain evidence="4">IMI 356814</strain>
    </source>
</reference>
<dbReference type="Proteomes" id="UP001140560">
    <property type="component" value="Unassembled WGS sequence"/>
</dbReference>
<keyword evidence="5" id="KW-1185">Reference proteome</keyword>
<dbReference type="Gene3D" id="2.170.270.10">
    <property type="entry name" value="SET domain"/>
    <property type="match status" value="1"/>
</dbReference>